<reference evidence="4" key="1">
    <citation type="journal article" date="2015" name="Genom Data">
        <title>Genome sequences of six Phytophthora species associated with forests in New Zealand.</title>
        <authorList>
            <person name="Studholme D.J."/>
            <person name="McDougal R.L."/>
            <person name="Sambles C."/>
            <person name="Hansen E."/>
            <person name="Hardy G."/>
            <person name="Grant M."/>
            <person name="Ganley R.J."/>
            <person name="Williams N.M."/>
        </authorList>
    </citation>
    <scope>NUCLEOTIDE SEQUENCE</scope>
    <source>
        <strain evidence="4">NZFS 2646</strain>
        <strain evidence="5">NZFS 3630</strain>
    </source>
</reference>
<dbReference type="PROSITE" id="PS50082">
    <property type="entry name" value="WD_REPEATS_2"/>
    <property type="match status" value="1"/>
</dbReference>
<evidence type="ECO:0000313" key="4">
    <source>
        <dbReference type="EMBL" id="KAG2532150.1"/>
    </source>
</evidence>
<dbReference type="EMBL" id="MAYM02001187">
    <property type="protein sequence ID" value="RLN26092.1"/>
    <property type="molecule type" value="Genomic_DNA"/>
</dbReference>
<organism evidence="7 8">
    <name type="scientific">Phytophthora kernoviae</name>
    <dbReference type="NCBI Taxonomy" id="325452"/>
    <lineage>
        <taxon>Eukaryota</taxon>
        <taxon>Sar</taxon>
        <taxon>Stramenopiles</taxon>
        <taxon>Oomycota</taxon>
        <taxon>Peronosporomycetes</taxon>
        <taxon>Peronosporales</taxon>
        <taxon>Peronosporaceae</taxon>
        <taxon>Phytophthora</taxon>
    </lineage>
</organism>
<dbReference type="Proteomes" id="UP000285883">
    <property type="component" value="Unassembled WGS sequence"/>
</dbReference>
<gene>
    <name evidence="6" type="ORF">BBI17_000594</name>
    <name evidence="7" type="ORF">BBO99_00000555</name>
    <name evidence="4" type="ORF">JM16_000507</name>
    <name evidence="5" type="ORF">JM18_000588</name>
</gene>
<evidence type="ECO:0000313" key="7">
    <source>
        <dbReference type="EMBL" id="RLN85499.1"/>
    </source>
</evidence>
<dbReference type="Gene3D" id="2.130.10.10">
    <property type="entry name" value="YVTN repeat-like/Quinoprotein amine dehydrogenase"/>
    <property type="match status" value="1"/>
</dbReference>
<dbReference type="InterPro" id="IPR036322">
    <property type="entry name" value="WD40_repeat_dom_sf"/>
</dbReference>
<evidence type="ECO:0000256" key="2">
    <source>
        <dbReference type="ARBA" id="ARBA00022737"/>
    </source>
</evidence>
<proteinExistence type="predicted"/>
<dbReference type="EMBL" id="MBDN02000008">
    <property type="protein sequence ID" value="RLN85499.1"/>
    <property type="molecule type" value="Genomic_DNA"/>
</dbReference>
<dbReference type="EMBL" id="JPWU03000005">
    <property type="protein sequence ID" value="KAG2533195.1"/>
    <property type="molecule type" value="Genomic_DNA"/>
</dbReference>
<dbReference type="PANTHER" id="PTHR15574">
    <property type="entry name" value="WD REPEAT DOMAIN-CONTAINING FAMILY"/>
    <property type="match status" value="1"/>
</dbReference>
<dbReference type="GO" id="GO:0080008">
    <property type="term" value="C:Cul4-RING E3 ubiquitin ligase complex"/>
    <property type="evidence" value="ECO:0007669"/>
    <property type="project" value="TreeGrafter"/>
</dbReference>
<dbReference type="EMBL" id="JPWV03000006">
    <property type="protein sequence ID" value="KAG2532150.1"/>
    <property type="molecule type" value="Genomic_DNA"/>
</dbReference>
<reference evidence="8 9" key="2">
    <citation type="submission" date="2018-07" db="EMBL/GenBank/DDBJ databases">
        <title>Genome sequencing of oomycete isolates from Chile give support for New Zealand origin for Phytophthora kernoviae and make available the first Nothophytophthora sp. genome.</title>
        <authorList>
            <person name="Studholme D.J."/>
            <person name="Sanfuentes E."/>
            <person name="Panda P."/>
            <person name="Hill R."/>
            <person name="Sambles C."/>
            <person name="Grant M."/>
            <person name="Williams N.M."/>
            <person name="Mcdougal R.L."/>
        </authorList>
    </citation>
    <scope>NUCLEOTIDE SEQUENCE [LARGE SCALE GENOMIC DNA]</scope>
    <source>
        <strain evidence="6">Chile2</strain>
        <strain evidence="7">Chile4</strain>
    </source>
</reference>
<evidence type="ECO:0000256" key="1">
    <source>
        <dbReference type="ARBA" id="ARBA00022574"/>
    </source>
</evidence>
<keyword evidence="2" id="KW-0677">Repeat</keyword>
<dbReference type="AlphaFoldDB" id="A0A3R7I1U6"/>
<dbReference type="Proteomes" id="UP000785171">
    <property type="component" value="Unassembled WGS sequence"/>
</dbReference>
<reference evidence="4" key="3">
    <citation type="submission" date="2020-06" db="EMBL/GenBank/DDBJ databases">
        <authorList>
            <person name="Studholme D.J."/>
        </authorList>
    </citation>
    <scope>NUCLEOTIDE SEQUENCE</scope>
    <source>
        <strain evidence="4">NZFS 2646</strain>
        <strain evidence="5">NZFS 3630</strain>
    </source>
</reference>
<dbReference type="SUPFAM" id="SSF50978">
    <property type="entry name" value="WD40 repeat-like"/>
    <property type="match status" value="1"/>
</dbReference>
<evidence type="ECO:0000313" key="6">
    <source>
        <dbReference type="EMBL" id="RLN26092.1"/>
    </source>
</evidence>
<accession>A0A3R7I1U6</accession>
<sequence>MDVCGDATVTCSKDGSIALSHFRDTYSLEVVRRFEDHKGVVKSVRFATGDPQRFASGGNDRVLRVYDLRLPDARASALEVVNAHARVINSVQFHPTDDHLLLSAGFDPHFYLFDLRKPRAPL</sequence>
<dbReference type="Pfam" id="PF00400">
    <property type="entry name" value="WD40"/>
    <property type="match status" value="2"/>
</dbReference>
<protein>
    <submittedName>
        <fullName evidence="7">Uncharacterized protein</fullName>
    </submittedName>
</protein>
<dbReference type="Proteomes" id="UP000285624">
    <property type="component" value="Unassembled WGS sequence"/>
</dbReference>
<evidence type="ECO:0000256" key="3">
    <source>
        <dbReference type="PROSITE-ProRule" id="PRU00221"/>
    </source>
</evidence>
<name>A0A3R7I1U6_9STRA</name>
<comment type="caution">
    <text evidence="7">The sequence shown here is derived from an EMBL/GenBank/DDBJ whole genome shotgun (WGS) entry which is preliminary data.</text>
</comment>
<dbReference type="InterPro" id="IPR001680">
    <property type="entry name" value="WD40_rpt"/>
</dbReference>
<keyword evidence="1 3" id="KW-0853">WD repeat</keyword>
<dbReference type="InterPro" id="IPR015943">
    <property type="entry name" value="WD40/YVTN_repeat-like_dom_sf"/>
</dbReference>
<dbReference type="Proteomes" id="UP000792063">
    <property type="component" value="Unassembled WGS sequence"/>
</dbReference>
<keyword evidence="8" id="KW-1185">Reference proteome</keyword>
<dbReference type="GO" id="GO:0005737">
    <property type="term" value="C:cytoplasm"/>
    <property type="evidence" value="ECO:0007669"/>
    <property type="project" value="TreeGrafter"/>
</dbReference>
<dbReference type="InterPro" id="IPR045151">
    <property type="entry name" value="DCAF8"/>
</dbReference>
<evidence type="ECO:0000313" key="5">
    <source>
        <dbReference type="EMBL" id="KAG2533195.1"/>
    </source>
</evidence>
<evidence type="ECO:0000313" key="8">
    <source>
        <dbReference type="Proteomes" id="UP000285624"/>
    </source>
</evidence>
<dbReference type="SMART" id="SM00320">
    <property type="entry name" value="WD40"/>
    <property type="match status" value="2"/>
</dbReference>
<dbReference type="STRING" id="325452.A0A3R7I1U6"/>
<evidence type="ECO:0000313" key="9">
    <source>
        <dbReference type="Proteomes" id="UP000285883"/>
    </source>
</evidence>
<feature type="repeat" description="WD" evidence="3">
    <location>
        <begin position="34"/>
        <end position="76"/>
    </location>
</feature>